<keyword evidence="2 7" id="KW-0812">Transmembrane</keyword>
<dbReference type="GO" id="GO:0009252">
    <property type="term" value="P:peptidoglycan biosynthetic process"/>
    <property type="evidence" value="ECO:0007669"/>
    <property type="project" value="UniProtKB-UniRule"/>
</dbReference>
<dbReference type="PANTHER" id="PTHR30518">
    <property type="entry name" value="ENDOLYTIC MUREIN TRANSGLYCOSYLASE"/>
    <property type="match status" value="1"/>
</dbReference>
<reference evidence="10" key="1">
    <citation type="submission" date="2017-01" db="EMBL/GenBank/DDBJ databases">
        <authorList>
            <person name="Varghese N."/>
            <person name="Submissions S."/>
        </authorList>
    </citation>
    <scope>NUCLEOTIDE SEQUENCE [LARGE SCALE GENOMIC DNA]</scope>
    <source>
        <strain evidence="10">ATCC 12950</strain>
    </source>
</reference>
<proteinExistence type="inferred from homology"/>
<keyword evidence="4 7" id="KW-0472">Membrane</keyword>
<organism evidence="9 10">
    <name type="scientific">Microbispora rosea</name>
    <dbReference type="NCBI Taxonomy" id="58117"/>
    <lineage>
        <taxon>Bacteria</taxon>
        <taxon>Bacillati</taxon>
        <taxon>Actinomycetota</taxon>
        <taxon>Actinomycetes</taxon>
        <taxon>Streptosporangiales</taxon>
        <taxon>Streptosporangiaceae</taxon>
        <taxon>Microbispora</taxon>
    </lineage>
</organism>
<sequence>MRRTAAAVAGGLALVAVAVAYGVHQVVGQPDEAPDFSGGGSGTVTIEITPGASAAEIGKTLERAGVVASAQSFVEQVITRSKESGLHPGRYTLRRRMAAASALDLLLAPASRVVRTVTVPEGLRTSEVLRILADRTGIPAKDFATAVAEPRRLRLPAYAEGTAEGFLFPATYEIEPGMTAVDLLRKMTARFRVAAAKVKLEDLAPRMRLTPRQAVTVASIVQAEGGVPADYPKIARVVYNRLARGAKLEMDSTINYALNRHTLKVSNEDTRVDSPYNTYARPGLPPGPIGNPGESALTAALHPAEGTWYWFVTTDPRRKITKFTDKEAEFRKYREELNRYLGTN</sequence>
<dbReference type="PANTHER" id="PTHR30518:SF2">
    <property type="entry name" value="ENDOLYTIC MUREIN TRANSGLYCOSYLASE"/>
    <property type="match status" value="1"/>
</dbReference>
<keyword evidence="3 7" id="KW-1133">Transmembrane helix</keyword>
<dbReference type="CDD" id="cd08010">
    <property type="entry name" value="MltG_like"/>
    <property type="match status" value="1"/>
</dbReference>
<evidence type="ECO:0000256" key="1">
    <source>
        <dbReference type="ARBA" id="ARBA00022475"/>
    </source>
</evidence>
<dbReference type="HAMAP" id="MF_02065">
    <property type="entry name" value="MltG"/>
    <property type="match status" value="1"/>
</dbReference>
<dbReference type="NCBIfam" id="TIGR00247">
    <property type="entry name" value="endolytic transglycosylase MltG"/>
    <property type="match status" value="1"/>
</dbReference>
<keyword evidence="5 7" id="KW-0456">Lyase</keyword>
<name>A0A1N6UFL5_9ACTN</name>
<evidence type="ECO:0000256" key="5">
    <source>
        <dbReference type="ARBA" id="ARBA00023239"/>
    </source>
</evidence>
<keyword evidence="1 7" id="KW-1003">Cell membrane</keyword>
<protein>
    <recommendedName>
        <fullName evidence="7">Endolytic murein transglycosylase</fullName>
        <ecNumber evidence="7">4.2.2.29</ecNumber>
    </recommendedName>
    <alternativeName>
        <fullName evidence="7">Peptidoglycan lytic transglycosylase</fullName>
    </alternativeName>
    <alternativeName>
        <fullName evidence="7">Peptidoglycan polymerization terminase</fullName>
    </alternativeName>
</protein>
<evidence type="ECO:0000256" key="7">
    <source>
        <dbReference type="HAMAP-Rule" id="MF_02065"/>
    </source>
</evidence>
<accession>A0A1N6UFL5</accession>
<evidence type="ECO:0000313" key="9">
    <source>
        <dbReference type="EMBL" id="SIQ64445.1"/>
    </source>
</evidence>
<dbReference type="Pfam" id="PF02618">
    <property type="entry name" value="YceG"/>
    <property type="match status" value="1"/>
</dbReference>
<dbReference type="GO" id="GO:0005886">
    <property type="term" value="C:plasma membrane"/>
    <property type="evidence" value="ECO:0007669"/>
    <property type="project" value="UniProtKB-UniRule"/>
</dbReference>
<feature type="signal peptide" evidence="8">
    <location>
        <begin position="1"/>
        <end position="20"/>
    </location>
</feature>
<dbReference type="EC" id="4.2.2.29" evidence="7"/>
<keyword evidence="6 7" id="KW-0961">Cell wall biogenesis/degradation</keyword>
<dbReference type="Proteomes" id="UP000186096">
    <property type="component" value="Unassembled WGS sequence"/>
</dbReference>
<gene>
    <name evidence="7" type="primary">mltG</name>
    <name evidence="9" type="ORF">SAMN05421833_10315</name>
</gene>
<feature type="chain" id="PRO_5039010558" description="Endolytic murein transglycosylase" evidence="8">
    <location>
        <begin position="21"/>
        <end position="344"/>
    </location>
</feature>
<keyword evidence="8" id="KW-0732">Signal</keyword>
<feature type="site" description="Important for catalytic activity" evidence="7">
    <location>
        <position position="224"/>
    </location>
</feature>
<dbReference type="GO" id="GO:0071555">
    <property type="term" value="P:cell wall organization"/>
    <property type="evidence" value="ECO:0007669"/>
    <property type="project" value="UniProtKB-KW"/>
</dbReference>
<dbReference type="EMBL" id="FTNI01000003">
    <property type="protein sequence ID" value="SIQ64445.1"/>
    <property type="molecule type" value="Genomic_DNA"/>
</dbReference>
<evidence type="ECO:0000256" key="4">
    <source>
        <dbReference type="ARBA" id="ARBA00023136"/>
    </source>
</evidence>
<dbReference type="InterPro" id="IPR003770">
    <property type="entry name" value="MLTG-like"/>
</dbReference>
<evidence type="ECO:0000256" key="2">
    <source>
        <dbReference type="ARBA" id="ARBA00022692"/>
    </source>
</evidence>
<comment type="catalytic activity">
    <reaction evidence="7">
        <text>a peptidoglycan chain = a peptidoglycan chain with N-acetyl-1,6-anhydromuramyl-[peptide] at the reducing end + a peptidoglycan chain with N-acetylglucosamine at the non-reducing end.</text>
        <dbReference type="EC" id="4.2.2.29"/>
    </reaction>
</comment>
<evidence type="ECO:0000313" key="10">
    <source>
        <dbReference type="Proteomes" id="UP000186096"/>
    </source>
</evidence>
<dbReference type="AlphaFoldDB" id="A0A1N6UFL5"/>
<comment type="similarity">
    <text evidence="7">Belongs to the transglycosylase MltG family.</text>
</comment>
<dbReference type="STRING" id="58117.SAMN05421833_10315"/>
<keyword evidence="10" id="KW-1185">Reference proteome</keyword>
<dbReference type="GO" id="GO:0008932">
    <property type="term" value="F:lytic endotransglycosylase activity"/>
    <property type="evidence" value="ECO:0007669"/>
    <property type="project" value="UniProtKB-UniRule"/>
</dbReference>
<comment type="function">
    <text evidence="7">Functions as a peptidoglycan terminase that cleaves nascent peptidoglycan strands endolytically to terminate their elongation.</text>
</comment>
<dbReference type="Gene3D" id="3.30.1490.480">
    <property type="entry name" value="Endolytic murein transglycosylase"/>
    <property type="match status" value="2"/>
</dbReference>
<dbReference type="OrthoDB" id="9814591at2"/>
<evidence type="ECO:0000256" key="3">
    <source>
        <dbReference type="ARBA" id="ARBA00022989"/>
    </source>
</evidence>
<evidence type="ECO:0000256" key="8">
    <source>
        <dbReference type="SAM" id="SignalP"/>
    </source>
</evidence>
<evidence type="ECO:0000256" key="6">
    <source>
        <dbReference type="ARBA" id="ARBA00023316"/>
    </source>
</evidence>
<dbReference type="RefSeq" id="WP_076433229.1">
    <property type="nucleotide sequence ID" value="NZ_FTNI01000003.1"/>
</dbReference>